<comment type="caution">
    <text evidence="2">The sequence shown here is derived from an EMBL/GenBank/DDBJ whole genome shotgun (WGS) entry which is preliminary data.</text>
</comment>
<dbReference type="Pfam" id="PF06050">
    <property type="entry name" value="HGD-D"/>
    <property type="match status" value="1"/>
</dbReference>
<comment type="similarity">
    <text evidence="1">Belongs to the FldB/FldC dehydratase alpha/beta subunit family.</text>
</comment>
<dbReference type="Gene3D" id="3.40.50.11890">
    <property type="match status" value="1"/>
</dbReference>
<accession>X0Y8W1</accession>
<proteinExistence type="inferred from homology"/>
<reference evidence="2" key="1">
    <citation type="journal article" date="2014" name="Front. Microbiol.">
        <title>High frequency of phylogenetically diverse reductive dehalogenase-homologous genes in deep subseafloor sedimentary metagenomes.</title>
        <authorList>
            <person name="Kawai M."/>
            <person name="Futagami T."/>
            <person name="Toyoda A."/>
            <person name="Takaki Y."/>
            <person name="Nishi S."/>
            <person name="Hori S."/>
            <person name="Arai W."/>
            <person name="Tsubouchi T."/>
            <person name="Morono Y."/>
            <person name="Uchiyama I."/>
            <person name="Ito T."/>
            <person name="Fujiyama A."/>
            <person name="Inagaki F."/>
            <person name="Takami H."/>
        </authorList>
    </citation>
    <scope>NUCLEOTIDE SEQUENCE</scope>
    <source>
        <strain evidence="2">Expedition CK06-06</strain>
    </source>
</reference>
<evidence type="ECO:0008006" key="3">
    <source>
        <dbReference type="Google" id="ProtNLM"/>
    </source>
</evidence>
<evidence type="ECO:0000256" key="1">
    <source>
        <dbReference type="ARBA" id="ARBA00005806"/>
    </source>
</evidence>
<protein>
    <recommendedName>
        <fullName evidence="3">2-hydroxyacyl-CoA dehydratase</fullName>
    </recommendedName>
</protein>
<gene>
    <name evidence="2" type="ORF">S01H1_79894</name>
</gene>
<sequence length="152" mass="16687">MTEEKVDYCPMWEKLGMDIEAHQQLMNVLPSMFQEAILDQPDRPRGMDYFDLAMMEVHGARIQEIVQHKEAGGKVVGSFCIYVPEEVVLAAGGIMVGLCAGAEIGTAEAAKLLPRNLCPLIMSAMGFKLSRICPYFQSADLVVGETTCDGKK</sequence>
<dbReference type="InterPro" id="IPR010327">
    <property type="entry name" value="FldB/FldC_alpha/beta"/>
</dbReference>
<name>X0Y8W1_9ZZZZ</name>
<feature type="non-terminal residue" evidence="2">
    <location>
        <position position="152"/>
    </location>
</feature>
<dbReference type="PANTHER" id="PTHR30548:SF1">
    <property type="entry name" value="DEHYDRATASE SUBUNIT MJ0007-RELATED"/>
    <property type="match status" value="1"/>
</dbReference>
<organism evidence="2">
    <name type="scientific">marine sediment metagenome</name>
    <dbReference type="NCBI Taxonomy" id="412755"/>
    <lineage>
        <taxon>unclassified sequences</taxon>
        <taxon>metagenomes</taxon>
        <taxon>ecological metagenomes</taxon>
    </lineage>
</organism>
<dbReference type="AlphaFoldDB" id="X0Y8W1"/>
<dbReference type="EMBL" id="BARS01053901">
    <property type="protein sequence ID" value="GAG43742.1"/>
    <property type="molecule type" value="Genomic_DNA"/>
</dbReference>
<evidence type="ECO:0000313" key="2">
    <source>
        <dbReference type="EMBL" id="GAG43742.1"/>
    </source>
</evidence>
<dbReference type="PANTHER" id="PTHR30548">
    <property type="entry name" value="2-HYDROXYGLUTARYL-COA DEHYDRATASE, D-COMPONENT-RELATED"/>
    <property type="match status" value="1"/>
</dbReference>